<feature type="transmembrane region" description="Helical" evidence="2">
    <location>
        <begin position="324"/>
        <end position="342"/>
    </location>
</feature>
<feature type="transmembrane region" description="Helical" evidence="2">
    <location>
        <begin position="424"/>
        <end position="446"/>
    </location>
</feature>
<keyword evidence="4" id="KW-1185">Reference proteome</keyword>
<dbReference type="PANTHER" id="PTHR18640:SF5">
    <property type="entry name" value="SODIUM_BILE ACID COTRANSPORTER 7"/>
    <property type="match status" value="1"/>
</dbReference>
<dbReference type="AlphaFoldDB" id="A0A2S6BSF5"/>
<organism evidence="3 4">
    <name type="scientific">Cercospora berteroae</name>
    <dbReference type="NCBI Taxonomy" id="357750"/>
    <lineage>
        <taxon>Eukaryota</taxon>
        <taxon>Fungi</taxon>
        <taxon>Dikarya</taxon>
        <taxon>Ascomycota</taxon>
        <taxon>Pezizomycotina</taxon>
        <taxon>Dothideomycetes</taxon>
        <taxon>Dothideomycetidae</taxon>
        <taxon>Mycosphaerellales</taxon>
        <taxon>Mycosphaerellaceae</taxon>
        <taxon>Cercospora</taxon>
    </lineage>
</organism>
<feature type="transmembrane region" description="Helical" evidence="2">
    <location>
        <begin position="248"/>
        <end position="274"/>
    </location>
</feature>
<evidence type="ECO:0000256" key="2">
    <source>
        <dbReference type="SAM" id="Phobius"/>
    </source>
</evidence>
<feature type="transmembrane region" description="Helical" evidence="2">
    <location>
        <begin position="179"/>
        <end position="199"/>
    </location>
</feature>
<keyword evidence="2" id="KW-0472">Membrane</keyword>
<evidence type="ECO:0008006" key="5">
    <source>
        <dbReference type="Google" id="ProtNLM"/>
    </source>
</evidence>
<sequence length="461" mass="50797">MTGSTPNDGAPTGTLGASGIVEPRQDVSVENSTPAFSQLDDSDGESDKDSERPRFKEGAAKDIDAVVTTDEQHEQQDRELPTDPEKNDSNIKIQETPEPETKKQKWQSHLLTFLEDQWFLLTMGLLIILASQTQVPQSQQPLKSRIISYLCVCIIFFATGCTLDTSILIRNYARWKAHLWVQGQCFLLCSGIMFGVVSATARDKDFMDEGLLVGLVFMSCIPTTLATNVVMTGLAGGNQELAVVQVTLGNFIGVFITPALVIMYTSVPTLYNAILPSSNTAQFTEVYRRVLKQLGTSIYIPLFAGQIARYFFPNLCQKSFKQNPIMKRISSLAMLVIIWSTYDQAFASGAFDTVKASNKVFLVFILLAVWLVYLGISVTASLPLFEKKDIIAVAYCVTGKGPATGIPLSISIFEGLDLVLDSKLQIPVVIYQSLSIGFGTMIIPILRRWIARDERNSTGKV</sequence>
<gene>
    <name evidence="3" type="ORF">CBER1_06989</name>
</gene>
<dbReference type="OrthoDB" id="188035at2759"/>
<name>A0A2S6BSF5_9PEZI</name>
<keyword evidence="2" id="KW-0812">Transmembrane</keyword>
<dbReference type="InterPro" id="IPR038770">
    <property type="entry name" value="Na+/solute_symporter_sf"/>
</dbReference>
<dbReference type="InterPro" id="IPR016833">
    <property type="entry name" value="Put_Na-Bile_cotransptr"/>
</dbReference>
<dbReference type="EMBL" id="PNEN01001786">
    <property type="protein sequence ID" value="PPJ50389.1"/>
    <property type="molecule type" value="Genomic_DNA"/>
</dbReference>
<feature type="region of interest" description="Disordered" evidence="1">
    <location>
        <begin position="1"/>
        <end position="101"/>
    </location>
</feature>
<reference evidence="4" key="1">
    <citation type="journal article" date="2017" name="bioRxiv">
        <title>Conservation of a gene cluster reveals novel cercosporin biosynthetic mechanisms and extends production to the genus Colletotrichum.</title>
        <authorList>
            <person name="de Jonge R."/>
            <person name="Ebert M.K."/>
            <person name="Huitt-Roehl C.R."/>
            <person name="Pal P."/>
            <person name="Suttle J.C."/>
            <person name="Spanner R.E."/>
            <person name="Neubauer J.D."/>
            <person name="Jurick W.M.II."/>
            <person name="Stott K.A."/>
            <person name="Secor G.A."/>
            <person name="Thomma B.P.H.J."/>
            <person name="Van de Peer Y."/>
            <person name="Townsend C.A."/>
            <person name="Bolton M.D."/>
        </authorList>
    </citation>
    <scope>NUCLEOTIDE SEQUENCE [LARGE SCALE GENOMIC DNA]</scope>
    <source>
        <strain evidence="4">CBS538.71</strain>
    </source>
</reference>
<evidence type="ECO:0000313" key="4">
    <source>
        <dbReference type="Proteomes" id="UP000237631"/>
    </source>
</evidence>
<dbReference type="Gene3D" id="1.20.1530.20">
    <property type="match status" value="1"/>
</dbReference>
<accession>A0A2S6BSF5</accession>
<feature type="transmembrane region" description="Helical" evidence="2">
    <location>
        <begin position="211"/>
        <end position="236"/>
    </location>
</feature>
<evidence type="ECO:0000256" key="1">
    <source>
        <dbReference type="SAM" id="MobiDB-lite"/>
    </source>
</evidence>
<dbReference type="Pfam" id="PF13593">
    <property type="entry name" value="SBF_like"/>
    <property type="match status" value="1"/>
</dbReference>
<proteinExistence type="predicted"/>
<dbReference type="Proteomes" id="UP000237631">
    <property type="component" value="Unassembled WGS sequence"/>
</dbReference>
<dbReference type="STRING" id="357750.A0A2S6BSF5"/>
<keyword evidence="2" id="KW-1133">Transmembrane helix</keyword>
<feature type="compositionally biased region" description="Basic and acidic residues" evidence="1">
    <location>
        <begin position="45"/>
        <end position="89"/>
    </location>
</feature>
<dbReference type="PANTHER" id="PTHR18640">
    <property type="entry name" value="SOLUTE CARRIER FAMILY 10 MEMBER 7"/>
    <property type="match status" value="1"/>
</dbReference>
<feature type="transmembrane region" description="Helical" evidence="2">
    <location>
        <begin position="147"/>
        <end position="167"/>
    </location>
</feature>
<dbReference type="GO" id="GO:0005886">
    <property type="term" value="C:plasma membrane"/>
    <property type="evidence" value="ECO:0007669"/>
    <property type="project" value="TreeGrafter"/>
</dbReference>
<comment type="caution">
    <text evidence="3">The sequence shown here is derived from an EMBL/GenBank/DDBJ whole genome shotgun (WGS) entry which is preliminary data.</text>
</comment>
<feature type="transmembrane region" description="Helical" evidence="2">
    <location>
        <begin position="362"/>
        <end position="385"/>
    </location>
</feature>
<feature type="transmembrane region" description="Helical" evidence="2">
    <location>
        <begin position="392"/>
        <end position="412"/>
    </location>
</feature>
<protein>
    <recommendedName>
        <fullName evidence="5">Sodium bile acid cotransporter</fullName>
    </recommendedName>
</protein>
<evidence type="ECO:0000313" key="3">
    <source>
        <dbReference type="EMBL" id="PPJ50389.1"/>
    </source>
</evidence>